<keyword evidence="3" id="KW-0472">Membrane</keyword>
<dbReference type="GO" id="GO:0016137">
    <property type="term" value="P:glycoside metabolic process"/>
    <property type="evidence" value="ECO:0007669"/>
    <property type="project" value="UniProtKB-ARBA"/>
</dbReference>
<dbReference type="SMART" id="SM00458">
    <property type="entry name" value="RICIN"/>
    <property type="match status" value="1"/>
</dbReference>
<accession>A0A561UZL5</accession>
<feature type="compositionally biased region" description="Gly residues" evidence="2">
    <location>
        <begin position="441"/>
        <end position="456"/>
    </location>
</feature>
<feature type="compositionally biased region" description="Basic and acidic residues" evidence="2">
    <location>
        <begin position="424"/>
        <end position="433"/>
    </location>
</feature>
<dbReference type="InterPro" id="IPR003737">
    <property type="entry name" value="GlcNAc_PI_deacetylase-related"/>
</dbReference>
<gene>
    <name evidence="5" type="ORF">FHX80_113246</name>
</gene>
<dbReference type="Proteomes" id="UP000318186">
    <property type="component" value="Unassembled WGS sequence"/>
</dbReference>
<dbReference type="SUPFAM" id="SSF50370">
    <property type="entry name" value="Ricin B-like lectins"/>
    <property type="match status" value="1"/>
</dbReference>
<dbReference type="SUPFAM" id="SSF102588">
    <property type="entry name" value="LmbE-like"/>
    <property type="match status" value="1"/>
</dbReference>
<dbReference type="InterPro" id="IPR035992">
    <property type="entry name" value="Ricin_B-like_lectins"/>
</dbReference>
<evidence type="ECO:0000256" key="1">
    <source>
        <dbReference type="ARBA" id="ARBA00022833"/>
    </source>
</evidence>
<dbReference type="GO" id="GO:0016811">
    <property type="term" value="F:hydrolase activity, acting on carbon-nitrogen (but not peptide) bonds, in linear amides"/>
    <property type="evidence" value="ECO:0007669"/>
    <property type="project" value="TreeGrafter"/>
</dbReference>
<keyword evidence="1" id="KW-0862">Zinc</keyword>
<dbReference type="InterPro" id="IPR024078">
    <property type="entry name" value="LmbE-like_dom_sf"/>
</dbReference>
<evidence type="ECO:0000313" key="5">
    <source>
        <dbReference type="EMBL" id="TWG04774.1"/>
    </source>
</evidence>
<dbReference type="AlphaFoldDB" id="A0A561UZL5"/>
<dbReference type="CDD" id="cd00161">
    <property type="entry name" value="beta-trefoil_Ricin-like"/>
    <property type="match status" value="1"/>
</dbReference>
<evidence type="ECO:0000313" key="6">
    <source>
        <dbReference type="Proteomes" id="UP000318186"/>
    </source>
</evidence>
<sequence length="496" mass="53353">MRVVRAGRKKGAGEGRWKLLLWGTTCLTVSVVLLFLVLGRPAGMSENRAVALLDGPGASGGKSGAQVCGRTMVGVAHEDDDLLFVNPEMQRAMGPQCAFSTVYLTAGDAGRSYAGGDYVQEREEGVRAAYAEMAGVPDRWTRHDVHVGNRTIASYTLNGKTGVRLSFLRLPDGNPVGSGYPRHAHQSLLKLFRGEIRDIRPVDGAQSYTERQLIDSLTALARQDGIRRVLTLDYDNTSFGHTYTPGADHSDHGVAARYFRRVAFGLPDSPRIGVTGYLGYDMSRLPENLGPILARQKDAIFQSYRRGAGCESKACPPGHYMGGKYLEWARREYSLKPPTSGPGEIVSAIGRANGAGRHELCLGSVGDAKGSPEAMEVGTSDCIGRADQSWRINAGTIESKGARLCLTADSRRVTLLTCDGRPHQEWRQGKDGRIQSAVMQSGGGRPSGGQSGGDEPGGSCLFQDDLAVRHPRLLLRPCSPLRPELSWYGGSALPAA</sequence>
<proteinExistence type="predicted"/>
<dbReference type="Gene3D" id="3.40.50.10320">
    <property type="entry name" value="LmbE-like"/>
    <property type="match status" value="1"/>
</dbReference>
<keyword evidence="3" id="KW-0812">Transmembrane</keyword>
<organism evidence="5 6">
    <name type="scientific">Streptomyces brevispora</name>
    <dbReference type="NCBI Taxonomy" id="887462"/>
    <lineage>
        <taxon>Bacteria</taxon>
        <taxon>Bacillati</taxon>
        <taxon>Actinomycetota</taxon>
        <taxon>Actinomycetes</taxon>
        <taxon>Kitasatosporales</taxon>
        <taxon>Streptomycetaceae</taxon>
        <taxon>Streptomyces</taxon>
    </lineage>
</organism>
<feature type="transmembrane region" description="Helical" evidence="3">
    <location>
        <begin position="20"/>
        <end position="38"/>
    </location>
</feature>
<dbReference type="Pfam" id="PF02585">
    <property type="entry name" value="PIG-L"/>
    <property type="match status" value="1"/>
</dbReference>
<protein>
    <submittedName>
        <fullName evidence="5">GlcNAc-PI de-N-acetylase</fullName>
    </submittedName>
</protein>
<dbReference type="InterPro" id="IPR000772">
    <property type="entry name" value="Ricin_B_lectin"/>
</dbReference>
<evidence type="ECO:0000256" key="2">
    <source>
        <dbReference type="SAM" id="MobiDB-lite"/>
    </source>
</evidence>
<name>A0A561UZL5_9ACTN</name>
<comment type="caution">
    <text evidence="5">The sequence shown here is derived from an EMBL/GenBank/DDBJ whole genome shotgun (WGS) entry which is preliminary data.</text>
</comment>
<dbReference type="PANTHER" id="PTHR12993:SF26">
    <property type="entry name" value="1D-MYO-INOSITOL 2-ACETAMIDO-2-DEOXY-ALPHA-D-GLUCOPYRANOSIDE DEACETYLASE"/>
    <property type="match status" value="1"/>
</dbReference>
<dbReference type="Gene3D" id="2.80.10.50">
    <property type="match status" value="1"/>
</dbReference>
<evidence type="ECO:0000259" key="4">
    <source>
        <dbReference type="SMART" id="SM00458"/>
    </source>
</evidence>
<keyword evidence="3" id="KW-1133">Transmembrane helix</keyword>
<feature type="domain" description="Ricin B lectin" evidence="4">
    <location>
        <begin position="350"/>
        <end position="463"/>
    </location>
</feature>
<feature type="region of interest" description="Disordered" evidence="2">
    <location>
        <begin position="424"/>
        <end position="461"/>
    </location>
</feature>
<dbReference type="PROSITE" id="PS50231">
    <property type="entry name" value="RICIN_B_LECTIN"/>
    <property type="match status" value="1"/>
</dbReference>
<evidence type="ECO:0000256" key="3">
    <source>
        <dbReference type="SAM" id="Phobius"/>
    </source>
</evidence>
<reference evidence="5 6" key="1">
    <citation type="submission" date="2019-06" db="EMBL/GenBank/DDBJ databases">
        <title>Sequencing the genomes of 1000 actinobacteria strains.</title>
        <authorList>
            <person name="Klenk H.-P."/>
        </authorList>
    </citation>
    <scope>NUCLEOTIDE SEQUENCE [LARGE SCALE GENOMIC DNA]</scope>
    <source>
        <strain evidence="5 6">DSM 42059</strain>
    </source>
</reference>
<dbReference type="EMBL" id="VIWW01000001">
    <property type="protein sequence ID" value="TWG04774.1"/>
    <property type="molecule type" value="Genomic_DNA"/>
</dbReference>
<dbReference type="Pfam" id="PF00652">
    <property type="entry name" value="Ricin_B_lectin"/>
    <property type="match status" value="1"/>
</dbReference>
<dbReference type="PANTHER" id="PTHR12993">
    <property type="entry name" value="N-ACETYLGLUCOSAMINYL-PHOSPHATIDYLINOSITOL DE-N-ACETYLASE-RELATED"/>
    <property type="match status" value="1"/>
</dbReference>